<protein>
    <recommendedName>
        <fullName evidence="4">UPAR/Ly6 domain-containing protein</fullName>
    </recommendedName>
</protein>
<keyword evidence="3" id="KW-1185">Reference proteome</keyword>
<dbReference type="GeneTree" id="ENSGT01130000278399"/>
<dbReference type="InParanoid" id="A0A667WVM6"/>
<accession>A0A667WVM6</accession>
<reference evidence="2" key="1">
    <citation type="submission" date="2019-06" db="EMBL/GenBank/DDBJ databases">
        <authorList>
            <consortium name="Wellcome Sanger Institute Data Sharing"/>
        </authorList>
    </citation>
    <scope>NUCLEOTIDE SEQUENCE [LARGE SCALE GENOMIC DNA]</scope>
</reference>
<organism evidence="2 3">
    <name type="scientific">Myripristis murdjan</name>
    <name type="common">pinecone soldierfish</name>
    <dbReference type="NCBI Taxonomy" id="586833"/>
    <lineage>
        <taxon>Eukaryota</taxon>
        <taxon>Metazoa</taxon>
        <taxon>Chordata</taxon>
        <taxon>Craniata</taxon>
        <taxon>Vertebrata</taxon>
        <taxon>Euteleostomi</taxon>
        <taxon>Actinopterygii</taxon>
        <taxon>Neopterygii</taxon>
        <taxon>Teleostei</taxon>
        <taxon>Neoteleostei</taxon>
        <taxon>Acanthomorphata</taxon>
        <taxon>Holocentriformes</taxon>
        <taxon>Holocentridae</taxon>
        <taxon>Myripristis</taxon>
    </lineage>
</organism>
<sequence length="101" mass="10812">METHTQCCRHTVSLTSAVYLCVAAGLRCYTCTAADPRSCTDSKSCPVVFNRCFSMKIDGKLCMLCVGAVDCCEGDLCNSASHAGSSFILLMVSSAMITLFF</sequence>
<dbReference type="AlphaFoldDB" id="A0A667WVM6"/>
<evidence type="ECO:0000256" key="1">
    <source>
        <dbReference type="SAM" id="SignalP"/>
    </source>
</evidence>
<keyword evidence="1" id="KW-0732">Signal</keyword>
<reference evidence="2" key="3">
    <citation type="submission" date="2025-09" db="UniProtKB">
        <authorList>
            <consortium name="Ensembl"/>
        </authorList>
    </citation>
    <scope>IDENTIFICATION</scope>
</reference>
<reference evidence="2" key="2">
    <citation type="submission" date="2025-08" db="UniProtKB">
        <authorList>
            <consortium name="Ensembl"/>
        </authorList>
    </citation>
    <scope>IDENTIFICATION</scope>
</reference>
<evidence type="ECO:0000313" key="2">
    <source>
        <dbReference type="Ensembl" id="ENSMMDP00005006697.1"/>
    </source>
</evidence>
<dbReference type="Ensembl" id="ENSMMDT00005006872.1">
    <property type="protein sequence ID" value="ENSMMDP00005006697.1"/>
    <property type="gene ID" value="ENSMMDG00005003661.1"/>
</dbReference>
<name>A0A667WVM6_9TELE</name>
<feature type="signal peptide" evidence="1">
    <location>
        <begin position="1"/>
        <end position="33"/>
    </location>
</feature>
<proteinExistence type="predicted"/>
<evidence type="ECO:0000313" key="3">
    <source>
        <dbReference type="Proteomes" id="UP000472263"/>
    </source>
</evidence>
<evidence type="ECO:0008006" key="4">
    <source>
        <dbReference type="Google" id="ProtNLM"/>
    </source>
</evidence>
<dbReference type="Proteomes" id="UP000472263">
    <property type="component" value="Chromosome 9"/>
</dbReference>
<feature type="chain" id="PRO_5025364871" description="UPAR/Ly6 domain-containing protein" evidence="1">
    <location>
        <begin position="34"/>
        <end position="101"/>
    </location>
</feature>